<keyword evidence="6" id="KW-1185">Reference proteome</keyword>
<feature type="domain" description="Pirin N-terminal" evidence="3">
    <location>
        <begin position="1"/>
        <end position="31"/>
    </location>
</feature>
<dbReference type="OrthoDB" id="198735at2759"/>
<evidence type="ECO:0000259" key="3">
    <source>
        <dbReference type="Pfam" id="PF02678"/>
    </source>
</evidence>
<dbReference type="InterPro" id="IPR008778">
    <property type="entry name" value="Pirin_C_dom"/>
</dbReference>
<dbReference type="PANTHER" id="PTHR13903">
    <property type="entry name" value="PIRIN-RELATED"/>
    <property type="match status" value="1"/>
</dbReference>
<dbReference type="PANTHER" id="PTHR13903:SF8">
    <property type="entry name" value="PIRIN"/>
    <property type="match status" value="1"/>
</dbReference>
<proteinExistence type="inferred from homology"/>
<evidence type="ECO:0000256" key="2">
    <source>
        <dbReference type="RuleBase" id="RU003457"/>
    </source>
</evidence>
<dbReference type="SUPFAM" id="SSF51182">
    <property type="entry name" value="RmlC-like cupins"/>
    <property type="match status" value="1"/>
</dbReference>
<accession>A0A9N9ILY4</accession>
<dbReference type="EMBL" id="CAJVPS010034145">
    <property type="protein sequence ID" value="CAG8738720.1"/>
    <property type="molecule type" value="Genomic_DNA"/>
</dbReference>
<reference evidence="5" key="1">
    <citation type="submission" date="2021-06" db="EMBL/GenBank/DDBJ databases">
        <authorList>
            <person name="Kallberg Y."/>
            <person name="Tangrot J."/>
            <person name="Rosling A."/>
        </authorList>
    </citation>
    <scope>NUCLEOTIDE SEQUENCE</scope>
    <source>
        <strain evidence="5">FL130A</strain>
    </source>
</reference>
<sequence length="181" mass="20051">DVQWLKVGRGIVHKEVPANKKTRIHLMQVWLNLPKSNKCDEAIYQDLSEDKIPTRTIKSNGEILAKIRVISGKSDGITGPAKNVVPIKALDITIKKQGFTLEEDIPSNYNMFAYILEGRGAFGFNKQILEAGNVLISHPVSDDEDIASVLPIQNDSEGKDLRVILFAGKPIKEPVVQHGPF</sequence>
<comment type="caution">
    <text evidence="5">The sequence shown here is derived from an EMBL/GenBank/DDBJ whole genome shotgun (WGS) entry which is preliminary data.</text>
</comment>
<dbReference type="Proteomes" id="UP000789508">
    <property type="component" value="Unassembled WGS sequence"/>
</dbReference>
<dbReference type="InterPro" id="IPR011051">
    <property type="entry name" value="RmlC_Cupin_sf"/>
</dbReference>
<dbReference type="InterPro" id="IPR014710">
    <property type="entry name" value="RmlC-like_jellyroll"/>
</dbReference>
<dbReference type="CDD" id="cd02247">
    <property type="entry name" value="cupin_pirin_C"/>
    <property type="match status" value="1"/>
</dbReference>
<dbReference type="InterPro" id="IPR012093">
    <property type="entry name" value="Pirin"/>
</dbReference>
<dbReference type="Pfam" id="PF05726">
    <property type="entry name" value="Pirin_C"/>
    <property type="match status" value="1"/>
</dbReference>
<name>A0A9N9ILY4_9GLOM</name>
<dbReference type="InterPro" id="IPR003829">
    <property type="entry name" value="Pirin_N_dom"/>
</dbReference>
<evidence type="ECO:0000256" key="1">
    <source>
        <dbReference type="ARBA" id="ARBA00008416"/>
    </source>
</evidence>
<comment type="similarity">
    <text evidence="1 2">Belongs to the pirin family.</text>
</comment>
<protein>
    <submittedName>
        <fullName evidence="5">1291_t:CDS:1</fullName>
    </submittedName>
</protein>
<dbReference type="PIRSF" id="PIRSF006232">
    <property type="entry name" value="Pirin"/>
    <property type="match status" value="1"/>
</dbReference>
<dbReference type="Pfam" id="PF02678">
    <property type="entry name" value="Pirin"/>
    <property type="match status" value="1"/>
</dbReference>
<dbReference type="AlphaFoldDB" id="A0A9N9ILY4"/>
<gene>
    <name evidence="5" type="ORF">ALEPTO_LOCUS12876</name>
</gene>
<evidence type="ECO:0000259" key="4">
    <source>
        <dbReference type="Pfam" id="PF05726"/>
    </source>
</evidence>
<evidence type="ECO:0000313" key="6">
    <source>
        <dbReference type="Proteomes" id="UP000789508"/>
    </source>
</evidence>
<dbReference type="Gene3D" id="2.60.120.10">
    <property type="entry name" value="Jelly Rolls"/>
    <property type="match status" value="2"/>
</dbReference>
<organism evidence="5 6">
    <name type="scientific">Ambispora leptoticha</name>
    <dbReference type="NCBI Taxonomy" id="144679"/>
    <lineage>
        <taxon>Eukaryota</taxon>
        <taxon>Fungi</taxon>
        <taxon>Fungi incertae sedis</taxon>
        <taxon>Mucoromycota</taxon>
        <taxon>Glomeromycotina</taxon>
        <taxon>Glomeromycetes</taxon>
        <taxon>Archaeosporales</taxon>
        <taxon>Ambisporaceae</taxon>
        <taxon>Ambispora</taxon>
    </lineage>
</organism>
<evidence type="ECO:0000313" key="5">
    <source>
        <dbReference type="EMBL" id="CAG8738720.1"/>
    </source>
</evidence>
<feature type="non-terminal residue" evidence="5">
    <location>
        <position position="181"/>
    </location>
</feature>
<feature type="non-terminal residue" evidence="5">
    <location>
        <position position="1"/>
    </location>
</feature>
<feature type="domain" description="Pirin C-terminal" evidence="4">
    <location>
        <begin position="91"/>
        <end position="181"/>
    </location>
</feature>